<organism evidence="2 3">
    <name type="scientific">Aaosphaeria arxii CBS 175.79</name>
    <dbReference type="NCBI Taxonomy" id="1450172"/>
    <lineage>
        <taxon>Eukaryota</taxon>
        <taxon>Fungi</taxon>
        <taxon>Dikarya</taxon>
        <taxon>Ascomycota</taxon>
        <taxon>Pezizomycotina</taxon>
        <taxon>Dothideomycetes</taxon>
        <taxon>Pleosporomycetidae</taxon>
        <taxon>Pleosporales</taxon>
        <taxon>Pleosporales incertae sedis</taxon>
        <taxon>Aaosphaeria</taxon>
    </lineage>
</organism>
<feature type="compositionally biased region" description="Polar residues" evidence="1">
    <location>
        <begin position="312"/>
        <end position="348"/>
    </location>
</feature>
<keyword evidence="3" id="KW-1185">Reference proteome</keyword>
<feature type="region of interest" description="Disordered" evidence="1">
    <location>
        <begin position="481"/>
        <end position="523"/>
    </location>
</feature>
<feature type="region of interest" description="Disordered" evidence="1">
    <location>
        <begin position="171"/>
        <end position="215"/>
    </location>
</feature>
<dbReference type="Proteomes" id="UP000799778">
    <property type="component" value="Unassembled WGS sequence"/>
</dbReference>
<feature type="compositionally biased region" description="Polar residues" evidence="1">
    <location>
        <begin position="1"/>
        <end position="11"/>
    </location>
</feature>
<reference evidence="2" key="1">
    <citation type="journal article" date="2020" name="Stud. Mycol.">
        <title>101 Dothideomycetes genomes: a test case for predicting lifestyles and emergence of pathogens.</title>
        <authorList>
            <person name="Haridas S."/>
            <person name="Albert R."/>
            <person name="Binder M."/>
            <person name="Bloem J."/>
            <person name="Labutti K."/>
            <person name="Salamov A."/>
            <person name="Andreopoulos B."/>
            <person name="Baker S."/>
            <person name="Barry K."/>
            <person name="Bills G."/>
            <person name="Bluhm B."/>
            <person name="Cannon C."/>
            <person name="Castanera R."/>
            <person name="Culley D."/>
            <person name="Daum C."/>
            <person name="Ezra D."/>
            <person name="Gonzalez J."/>
            <person name="Henrissat B."/>
            <person name="Kuo A."/>
            <person name="Liang C."/>
            <person name="Lipzen A."/>
            <person name="Lutzoni F."/>
            <person name="Magnuson J."/>
            <person name="Mondo S."/>
            <person name="Nolan M."/>
            <person name="Ohm R."/>
            <person name="Pangilinan J."/>
            <person name="Park H.-J."/>
            <person name="Ramirez L."/>
            <person name="Alfaro M."/>
            <person name="Sun H."/>
            <person name="Tritt A."/>
            <person name="Yoshinaga Y."/>
            <person name="Zwiers L.-H."/>
            <person name="Turgeon B."/>
            <person name="Goodwin S."/>
            <person name="Spatafora J."/>
            <person name="Crous P."/>
            <person name="Grigoriev I."/>
        </authorList>
    </citation>
    <scope>NUCLEOTIDE SEQUENCE</scope>
    <source>
        <strain evidence="2">CBS 175.79</strain>
    </source>
</reference>
<feature type="region of interest" description="Disordered" evidence="1">
    <location>
        <begin position="1"/>
        <end position="72"/>
    </location>
</feature>
<dbReference type="OrthoDB" id="3903267at2759"/>
<feature type="compositionally biased region" description="Pro residues" evidence="1">
    <location>
        <begin position="564"/>
        <end position="575"/>
    </location>
</feature>
<feature type="compositionally biased region" description="Basic and acidic residues" evidence="1">
    <location>
        <begin position="49"/>
        <end position="60"/>
    </location>
</feature>
<dbReference type="GeneID" id="54291463"/>
<feature type="compositionally biased region" description="Low complexity" evidence="1">
    <location>
        <begin position="271"/>
        <end position="289"/>
    </location>
</feature>
<gene>
    <name evidence="2" type="ORF">BU24DRAFT_494600</name>
</gene>
<dbReference type="AlphaFoldDB" id="A0A6A5XJZ9"/>
<name>A0A6A5XJZ9_9PLEO</name>
<feature type="compositionally biased region" description="Polar residues" evidence="1">
    <location>
        <begin position="19"/>
        <end position="36"/>
    </location>
</feature>
<evidence type="ECO:0000313" key="2">
    <source>
        <dbReference type="EMBL" id="KAF2012634.1"/>
    </source>
</evidence>
<dbReference type="RefSeq" id="XP_033380973.1">
    <property type="nucleotide sequence ID" value="XM_033534066.1"/>
</dbReference>
<evidence type="ECO:0008006" key="4">
    <source>
        <dbReference type="Google" id="ProtNLM"/>
    </source>
</evidence>
<sequence length="595" mass="63893">MSTNQTFADNEPTMKSKQDFNFNSQARTSASGSEYQDSPPPLPRAGSKRPAEDMEPDVQHHANGRKKRDPRPKLLKWDEPCWAQIVIALVSECGKDDVEIPWDRVAKVLGCTASALQQAILKNRKKLAEKGFIVDSLKMTWKKGKQTLSFDDTTREPGVDEATQTNFVTLQSSYGNGSKRRKLTPAAPEAHHGQPSRQSEAQSPNADGVGLSHSVHPDNGHVFMIGESHYFQPKMIFGHPNTIGFIQPISINSYHEFNNNAKSVSSHSDATTPSGSQSSFTSPPSFGSSHGIDDGFTVSGSELNASDDDGNGYTSPGSQMGTSDVSDNSHFTLGSQMGTSEASDNGLSTPGLPTPGFQMGASDVSDNGLFNLGFQMGSSDVSDNGRFNLGYQMGASDVSENGLFNLGFQMGPSDVSENGFFNLGFQMGTSDVSENGLSTLGNQMATGQNAQQDNSTMTHQPQVRDYGHTQVKRNHDAAFPESAAGLYPGRQSQDFGQESMQPASPNKRQVQEIPGYFPTPAPTQDPAPVLAGLDVNGEDLDLSSFEKDLDILFGSANTGVGATSPPPPPPPPPPEPESESEFDFGEFLVFPYDES</sequence>
<accession>A0A6A5XJZ9</accession>
<feature type="region of interest" description="Disordered" evidence="1">
    <location>
        <begin position="553"/>
        <end position="581"/>
    </location>
</feature>
<evidence type="ECO:0000313" key="3">
    <source>
        <dbReference type="Proteomes" id="UP000799778"/>
    </source>
</evidence>
<feature type="compositionally biased region" description="Polar residues" evidence="1">
    <location>
        <begin position="195"/>
        <end position="205"/>
    </location>
</feature>
<evidence type="ECO:0000256" key="1">
    <source>
        <dbReference type="SAM" id="MobiDB-lite"/>
    </source>
</evidence>
<feature type="region of interest" description="Disordered" evidence="1">
    <location>
        <begin position="262"/>
        <end position="360"/>
    </location>
</feature>
<dbReference type="EMBL" id="ML978072">
    <property type="protein sequence ID" value="KAF2012634.1"/>
    <property type="molecule type" value="Genomic_DNA"/>
</dbReference>
<protein>
    <recommendedName>
        <fullName evidence="4">Myb-like domain-containing protein</fullName>
    </recommendedName>
</protein>
<proteinExistence type="predicted"/>
<feature type="compositionally biased region" description="Polar residues" evidence="1">
    <location>
        <begin position="490"/>
        <end position="508"/>
    </location>
</feature>